<evidence type="ECO:0000313" key="2">
    <source>
        <dbReference type="Ensembl" id="ENSHCOP00000005458.1"/>
    </source>
</evidence>
<keyword evidence="3" id="KW-1185">Reference proteome</keyword>
<organism evidence="2 3">
    <name type="scientific">Hippocampus comes</name>
    <name type="common">Tiger tail seahorse</name>
    <dbReference type="NCBI Taxonomy" id="109280"/>
    <lineage>
        <taxon>Eukaryota</taxon>
        <taxon>Metazoa</taxon>
        <taxon>Chordata</taxon>
        <taxon>Craniata</taxon>
        <taxon>Vertebrata</taxon>
        <taxon>Euteleostomi</taxon>
        <taxon>Actinopterygii</taxon>
        <taxon>Neopterygii</taxon>
        <taxon>Teleostei</taxon>
        <taxon>Neoteleostei</taxon>
        <taxon>Acanthomorphata</taxon>
        <taxon>Syngnathiaria</taxon>
        <taxon>Syngnathiformes</taxon>
        <taxon>Syngnathoidei</taxon>
        <taxon>Syngnathidae</taxon>
        <taxon>Hippocampus</taxon>
    </lineage>
</organism>
<sequence>MPDRICVLFVTGISGQTVHQQERDAHTVEGAAVTLDCSSDRAGNIDYTVWYKQEGNASPEFILSPFKIGHGKKAEKYVERFRSTMKASPRHAPLSRWGQDEFQATRHSTVL</sequence>
<proteinExistence type="predicted"/>
<evidence type="ECO:0000313" key="3">
    <source>
        <dbReference type="Proteomes" id="UP000264820"/>
    </source>
</evidence>
<dbReference type="GeneTree" id="ENSGT00940000177314"/>
<dbReference type="SUPFAM" id="SSF48726">
    <property type="entry name" value="Immunoglobulin"/>
    <property type="match status" value="1"/>
</dbReference>
<dbReference type="InterPro" id="IPR036179">
    <property type="entry name" value="Ig-like_dom_sf"/>
</dbReference>
<reference evidence="2" key="1">
    <citation type="submission" date="2025-08" db="UniProtKB">
        <authorList>
            <consortium name="Ensembl"/>
        </authorList>
    </citation>
    <scope>IDENTIFICATION</scope>
</reference>
<accession>A0A3Q2XLJ5</accession>
<protein>
    <recommendedName>
        <fullName evidence="4">Immunoglobulin V-set domain-containing protein</fullName>
    </recommendedName>
</protein>
<reference evidence="2" key="2">
    <citation type="submission" date="2025-09" db="UniProtKB">
        <authorList>
            <consortium name="Ensembl"/>
        </authorList>
    </citation>
    <scope>IDENTIFICATION</scope>
</reference>
<dbReference type="Gene3D" id="2.60.40.10">
    <property type="entry name" value="Immunoglobulins"/>
    <property type="match status" value="1"/>
</dbReference>
<dbReference type="InterPro" id="IPR013783">
    <property type="entry name" value="Ig-like_fold"/>
</dbReference>
<evidence type="ECO:0008006" key="4">
    <source>
        <dbReference type="Google" id="ProtNLM"/>
    </source>
</evidence>
<feature type="region of interest" description="Disordered" evidence="1">
    <location>
        <begin position="86"/>
        <end position="111"/>
    </location>
</feature>
<dbReference type="Ensembl" id="ENSHCOT00000005343.1">
    <property type="protein sequence ID" value="ENSHCOP00000005458.1"/>
    <property type="gene ID" value="ENSHCOG00000007127.1"/>
</dbReference>
<name>A0A3Q2XLJ5_HIPCM</name>
<dbReference type="Proteomes" id="UP000264820">
    <property type="component" value="Unplaced"/>
</dbReference>
<dbReference type="AlphaFoldDB" id="A0A3Q2XLJ5"/>
<evidence type="ECO:0000256" key="1">
    <source>
        <dbReference type="SAM" id="MobiDB-lite"/>
    </source>
</evidence>